<dbReference type="PIRSF" id="PIRSF000654">
    <property type="entry name" value="Integrin-linked_kinase"/>
    <property type="match status" value="1"/>
</dbReference>
<feature type="non-terminal residue" evidence="2">
    <location>
        <position position="1"/>
    </location>
</feature>
<accession>M2RAN4</accession>
<dbReference type="HOGENOM" id="CLU_000288_7_18_1"/>
<evidence type="ECO:0000259" key="1">
    <source>
        <dbReference type="PROSITE" id="PS50011"/>
    </source>
</evidence>
<dbReference type="EMBL" id="KB445799">
    <property type="protein sequence ID" value="EMD35846.1"/>
    <property type="molecule type" value="Genomic_DNA"/>
</dbReference>
<feature type="domain" description="Protein kinase" evidence="1">
    <location>
        <begin position="1"/>
        <end position="224"/>
    </location>
</feature>
<protein>
    <recommendedName>
        <fullName evidence="1">Protein kinase domain-containing protein</fullName>
    </recommendedName>
</protein>
<dbReference type="PRINTS" id="PR00109">
    <property type="entry name" value="TYRKINASE"/>
</dbReference>
<dbReference type="OrthoDB" id="2804215at2759"/>
<dbReference type="GO" id="GO:0005524">
    <property type="term" value="F:ATP binding"/>
    <property type="evidence" value="ECO:0007669"/>
    <property type="project" value="InterPro"/>
</dbReference>
<dbReference type="STRING" id="914234.M2RAN4"/>
<dbReference type="InterPro" id="IPR051681">
    <property type="entry name" value="Ser/Thr_Kinases-Pseudokinases"/>
</dbReference>
<dbReference type="Proteomes" id="UP000016930">
    <property type="component" value="Unassembled WGS sequence"/>
</dbReference>
<evidence type="ECO:0000313" key="2">
    <source>
        <dbReference type="EMBL" id="EMD35846.1"/>
    </source>
</evidence>
<name>M2RAN4_CERS8</name>
<reference evidence="2 3" key="1">
    <citation type="journal article" date="2012" name="Proc. Natl. Acad. Sci. U.S.A.">
        <title>Comparative genomics of Ceriporiopsis subvermispora and Phanerochaete chrysosporium provide insight into selective ligninolysis.</title>
        <authorList>
            <person name="Fernandez-Fueyo E."/>
            <person name="Ruiz-Duenas F.J."/>
            <person name="Ferreira P."/>
            <person name="Floudas D."/>
            <person name="Hibbett D.S."/>
            <person name="Canessa P."/>
            <person name="Larrondo L.F."/>
            <person name="James T.Y."/>
            <person name="Seelenfreund D."/>
            <person name="Lobos S."/>
            <person name="Polanco R."/>
            <person name="Tello M."/>
            <person name="Honda Y."/>
            <person name="Watanabe T."/>
            <person name="Watanabe T."/>
            <person name="Ryu J.S."/>
            <person name="Kubicek C.P."/>
            <person name="Schmoll M."/>
            <person name="Gaskell J."/>
            <person name="Hammel K.E."/>
            <person name="St John F.J."/>
            <person name="Vanden Wymelenberg A."/>
            <person name="Sabat G."/>
            <person name="Splinter BonDurant S."/>
            <person name="Syed K."/>
            <person name="Yadav J.S."/>
            <person name="Doddapaneni H."/>
            <person name="Subramanian V."/>
            <person name="Lavin J.L."/>
            <person name="Oguiza J.A."/>
            <person name="Perez G."/>
            <person name="Pisabarro A.G."/>
            <person name="Ramirez L."/>
            <person name="Santoyo F."/>
            <person name="Master E."/>
            <person name="Coutinho P.M."/>
            <person name="Henrissat B."/>
            <person name="Lombard V."/>
            <person name="Magnuson J.K."/>
            <person name="Kuees U."/>
            <person name="Hori C."/>
            <person name="Igarashi K."/>
            <person name="Samejima M."/>
            <person name="Held B.W."/>
            <person name="Barry K.W."/>
            <person name="LaButti K.M."/>
            <person name="Lapidus A."/>
            <person name="Lindquist E.A."/>
            <person name="Lucas S.M."/>
            <person name="Riley R."/>
            <person name="Salamov A.A."/>
            <person name="Hoffmeister D."/>
            <person name="Schwenk D."/>
            <person name="Hadar Y."/>
            <person name="Yarden O."/>
            <person name="de Vries R.P."/>
            <person name="Wiebenga A."/>
            <person name="Stenlid J."/>
            <person name="Eastwood D."/>
            <person name="Grigoriev I.V."/>
            <person name="Berka R.M."/>
            <person name="Blanchette R.A."/>
            <person name="Kersten P."/>
            <person name="Martinez A.T."/>
            <person name="Vicuna R."/>
            <person name="Cullen D."/>
        </authorList>
    </citation>
    <scope>NUCLEOTIDE SEQUENCE [LARGE SCALE GENOMIC DNA]</scope>
    <source>
        <strain evidence="2 3">B</strain>
    </source>
</reference>
<gene>
    <name evidence="2" type="ORF">CERSUDRAFT_52904</name>
</gene>
<dbReference type="GO" id="GO:0004674">
    <property type="term" value="F:protein serine/threonine kinase activity"/>
    <property type="evidence" value="ECO:0007669"/>
    <property type="project" value="TreeGrafter"/>
</dbReference>
<dbReference type="InterPro" id="IPR000719">
    <property type="entry name" value="Prot_kinase_dom"/>
</dbReference>
<dbReference type="PROSITE" id="PS50011">
    <property type="entry name" value="PROTEIN_KINASE_DOM"/>
    <property type="match status" value="1"/>
</dbReference>
<sequence length="226" mass="25767">FVQQAVLWKHLQHNNIVRFLGVDYSLFHERTALVSTWMEHGSIVQYLVQYRTANRLSLVLDIVEALSYLHRLNIAHGNLTSSNVLVNDVHAACITGFGSSLLLDSQGAVLRSESQGETRSIRWSAPEVLLDEVLTIPAIESDIYSLSVVMWEIFTGEIPWGSQKLTRVMLRVINGERLPRPEPNKVFEVPDNLWSLMEQCWNLRPHDRPNIAEVEAVVRGLLWFPS</sequence>
<keyword evidence="3" id="KW-1185">Reference proteome</keyword>
<dbReference type="InterPro" id="IPR001245">
    <property type="entry name" value="Ser-Thr/Tyr_kinase_cat_dom"/>
</dbReference>
<dbReference type="SUPFAM" id="SSF56112">
    <property type="entry name" value="Protein kinase-like (PK-like)"/>
    <property type="match status" value="1"/>
</dbReference>
<dbReference type="AlphaFoldDB" id="M2RAN4"/>
<dbReference type="PANTHER" id="PTHR44329:SF214">
    <property type="entry name" value="PROTEIN KINASE DOMAIN-CONTAINING PROTEIN"/>
    <property type="match status" value="1"/>
</dbReference>
<dbReference type="Pfam" id="PF07714">
    <property type="entry name" value="PK_Tyr_Ser-Thr"/>
    <property type="match status" value="1"/>
</dbReference>
<organism evidence="2 3">
    <name type="scientific">Ceriporiopsis subvermispora (strain B)</name>
    <name type="common">White-rot fungus</name>
    <name type="synonym">Gelatoporia subvermispora</name>
    <dbReference type="NCBI Taxonomy" id="914234"/>
    <lineage>
        <taxon>Eukaryota</taxon>
        <taxon>Fungi</taxon>
        <taxon>Dikarya</taxon>
        <taxon>Basidiomycota</taxon>
        <taxon>Agaricomycotina</taxon>
        <taxon>Agaricomycetes</taxon>
        <taxon>Polyporales</taxon>
        <taxon>Gelatoporiaceae</taxon>
        <taxon>Gelatoporia</taxon>
    </lineage>
</organism>
<dbReference type="InterPro" id="IPR011009">
    <property type="entry name" value="Kinase-like_dom_sf"/>
</dbReference>
<dbReference type="Gene3D" id="1.10.510.10">
    <property type="entry name" value="Transferase(Phosphotransferase) domain 1"/>
    <property type="match status" value="1"/>
</dbReference>
<proteinExistence type="predicted"/>
<evidence type="ECO:0000313" key="3">
    <source>
        <dbReference type="Proteomes" id="UP000016930"/>
    </source>
</evidence>
<dbReference type="PANTHER" id="PTHR44329">
    <property type="entry name" value="SERINE/THREONINE-PROTEIN KINASE TNNI3K-RELATED"/>
    <property type="match status" value="1"/>
</dbReference>